<evidence type="ECO:0000256" key="1">
    <source>
        <dbReference type="ARBA" id="ARBA00004514"/>
    </source>
</evidence>
<accession>A0A383DBI0</accession>
<dbReference type="PANTHER" id="PTHR34773">
    <property type="entry name" value="FLAGELLAR SECRETION CHAPERONE FLIS"/>
    <property type="match status" value="1"/>
</dbReference>
<dbReference type="GO" id="GO:0044780">
    <property type="term" value="P:bacterial-type flagellum assembly"/>
    <property type="evidence" value="ECO:0007669"/>
    <property type="project" value="InterPro"/>
</dbReference>
<proteinExistence type="inferred from homology"/>
<organism evidence="6">
    <name type="scientific">marine metagenome</name>
    <dbReference type="NCBI Taxonomy" id="408172"/>
    <lineage>
        <taxon>unclassified sequences</taxon>
        <taxon>metagenomes</taxon>
        <taxon>ecological metagenomes</taxon>
    </lineage>
</organism>
<dbReference type="Gene3D" id="1.20.120.340">
    <property type="entry name" value="Flagellar protein FliS"/>
    <property type="match status" value="1"/>
</dbReference>
<evidence type="ECO:0000256" key="3">
    <source>
        <dbReference type="ARBA" id="ARBA00022490"/>
    </source>
</evidence>
<dbReference type="PANTHER" id="PTHR34773:SF1">
    <property type="entry name" value="FLAGELLAR SECRETION CHAPERONE FLIS"/>
    <property type="match status" value="1"/>
</dbReference>
<reference evidence="6" key="1">
    <citation type="submission" date="2018-05" db="EMBL/GenBank/DDBJ databases">
        <authorList>
            <person name="Lanie J.A."/>
            <person name="Ng W.-L."/>
            <person name="Kazmierczak K.M."/>
            <person name="Andrzejewski T.M."/>
            <person name="Davidsen T.M."/>
            <person name="Wayne K.J."/>
            <person name="Tettelin H."/>
            <person name="Glass J.I."/>
            <person name="Rusch D."/>
            <person name="Podicherti R."/>
            <person name="Tsui H.-C.T."/>
            <person name="Winkler M.E."/>
        </authorList>
    </citation>
    <scope>NUCLEOTIDE SEQUENCE</scope>
</reference>
<evidence type="ECO:0000256" key="4">
    <source>
        <dbReference type="ARBA" id="ARBA00022795"/>
    </source>
</evidence>
<dbReference type="CDD" id="cd16098">
    <property type="entry name" value="FliS"/>
    <property type="match status" value="1"/>
</dbReference>
<dbReference type="InterPro" id="IPR003713">
    <property type="entry name" value="FliS"/>
</dbReference>
<dbReference type="GO" id="GO:0071973">
    <property type="term" value="P:bacterial-type flagellum-dependent cell motility"/>
    <property type="evidence" value="ECO:0007669"/>
    <property type="project" value="TreeGrafter"/>
</dbReference>
<keyword evidence="5" id="KW-0143">Chaperone</keyword>
<comment type="subcellular location">
    <subcellularLocation>
        <location evidence="1">Cytoplasm</location>
        <location evidence="1">Cytosol</location>
    </subcellularLocation>
</comment>
<sequence>MYRKAALSQYTNIAAETRTHVQDSHQLVTLLFEKGCSLLRQSQESLKQEDFEGFAKTTSHAMQIVIGLRGVLDLDKGGDLAKQLYETYTSIAASLFKAIGNKDLVAIEKLYLAMSELKEGWLAVN</sequence>
<dbReference type="EMBL" id="UINC01215822">
    <property type="protein sequence ID" value="SVE41704.1"/>
    <property type="molecule type" value="Genomic_DNA"/>
</dbReference>
<keyword evidence="4" id="KW-1005">Bacterial flagellum biogenesis</keyword>
<keyword evidence="3" id="KW-0963">Cytoplasm</keyword>
<gene>
    <name evidence="6" type="ORF">METZ01_LOCUS494558</name>
</gene>
<evidence type="ECO:0000256" key="5">
    <source>
        <dbReference type="ARBA" id="ARBA00023186"/>
    </source>
</evidence>
<evidence type="ECO:0000256" key="2">
    <source>
        <dbReference type="ARBA" id="ARBA00008787"/>
    </source>
</evidence>
<name>A0A383DBI0_9ZZZZ</name>
<dbReference type="Pfam" id="PF02561">
    <property type="entry name" value="FliS"/>
    <property type="match status" value="1"/>
</dbReference>
<protein>
    <recommendedName>
        <fullName evidence="7">Flagellar protein FliS</fullName>
    </recommendedName>
</protein>
<evidence type="ECO:0008006" key="7">
    <source>
        <dbReference type="Google" id="ProtNLM"/>
    </source>
</evidence>
<comment type="similarity">
    <text evidence="2">Belongs to the FliS family.</text>
</comment>
<dbReference type="InterPro" id="IPR036584">
    <property type="entry name" value="FliS_sf"/>
</dbReference>
<dbReference type="GO" id="GO:0005829">
    <property type="term" value="C:cytosol"/>
    <property type="evidence" value="ECO:0007669"/>
    <property type="project" value="UniProtKB-SubCell"/>
</dbReference>
<dbReference type="SUPFAM" id="SSF101116">
    <property type="entry name" value="Flagellar export chaperone FliS"/>
    <property type="match status" value="1"/>
</dbReference>
<evidence type="ECO:0000313" key="6">
    <source>
        <dbReference type="EMBL" id="SVE41704.1"/>
    </source>
</evidence>
<dbReference type="AlphaFoldDB" id="A0A383DBI0"/>